<protein>
    <submittedName>
        <fullName evidence="2">Unannotated protein</fullName>
    </submittedName>
</protein>
<evidence type="ECO:0000256" key="1">
    <source>
        <dbReference type="SAM" id="MobiDB-lite"/>
    </source>
</evidence>
<dbReference type="AlphaFoldDB" id="A0A6J7BQ47"/>
<reference evidence="2" key="1">
    <citation type="submission" date="2020-05" db="EMBL/GenBank/DDBJ databases">
        <authorList>
            <person name="Chiriac C."/>
            <person name="Salcher M."/>
            <person name="Ghai R."/>
            <person name="Kavagutti S V."/>
        </authorList>
    </citation>
    <scope>NUCLEOTIDE SEQUENCE</scope>
</reference>
<dbReference type="Gene3D" id="3.30.2010.20">
    <property type="match status" value="1"/>
</dbReference>
<proteinExistence type="predicted"/>
<evidence type="ECO:0000313" key="3">
    <source>
        <dbReference type="EMBL" id="CAB4950927.1"/>
    </source>
</evidence>
<sequence length="136" mass="15206">MRRDRHGRGLRGPLAPPTSPATVPRAERFGDLVVDAVDRLEPRWGSRLTAVEVEVRDVPDPRDAPPDEVMLAEHRTDRSGRIATLVLYRRPVEFRAPEHTSLVNLIRDLVAEHLAEVLGTSAGEIDPSYDQRSDEA</sequence>
<dbReference type="SUPFAM" id="SSF55486">
    <property type="entry name" value="Metalloproteases ('zincins'), catalytic domain"/>
    <property type="match status" value="1"/>
</dbReference>
<feature type="region of interest" description="Disordered" evidence="1">
    <location>
        <begin position="1"/>
        <end position="24"/>
    </location>
</feature>
<organism evidence="2">
    <name type="scientific">freshwater metagenome</name>
    <dbReference type="NCBI Taxonomy" id="449393"/>
    <lineage>
        <taxon>unclassified sequences</taxon>
        <taxon>metagenomes</taxon>
        <taxon>ecological metagenomes</taxon>
    </lineage>
</organism>
<gene>
    <name evidence="2" type="ORF">UFOPK3268_00499</name>
    <name evidence="3" type="ORF">UFOPK3752_01651</name>
    <name evidence="4" type="ORF">UFOPK4150_01372</name>
</gene>
<accession>A0A6J7BQ47</accession>
<dbReference type="EMBL" id="CAFBPU010000027">
    <property type="protein sequence ID" value="CAB5034528.1"/>
    <property type="molecule type" value="Genomic_DNA"/>
</dbReference>
<dbReference type="InterPro" id="IPR038555">
    <property type="entry name" value="Zincin_1_sf"/>
</dbReference>
<dbReference type="EMBL" id="CAFBIZ010000045">
    <property type="protein sequence ID" value="CAB4847866.1"/>
    <property type="molecule type" value="Genomic_DNA"/>
</dbReference>
<evidence type="ECO:0000313" key="2">
    <source>
        <dbReference type="EMBL" id="CAB4847866.1"/>
    </source>
</evidence>
<name>A0A6J7BQ47_9ZZZZ</name>
<dbReference type="CDD" id="cd12954">
    <property type="entry name" value="MMP_TTHA0227_like_1"/>
    <property type="match status" value="1"/>
</dbReference>
<dbReference type="EMBL" id="CAFBND010000078">
    <property type="protein sequence ID" value="CAB4950927.1"/>
    <property type="molecule type" value="Genomic_DNA"/>
</dbReference>
<evidence type="ECO:0000313" key="4">
    <source>
        <dbReference type="EMBL" id="CAB5034528.1"/>
    </source>
</evidence>